<comment type="caution">
    <text evidence="3">The sequence shown here is derived from an EMBL/GenBank/DDBJ whole genome shotgun (WGS) entry which is preliminary data.</text>
</comment>
<evidence type="ECO:0000313" key="3">
    <source>
        <dbReference type="EMBL" id="NWC83141.1"/>
    </source>
</evidence>
<reference evidence="3 4" key="1">
    <citation type="submission" date="2020-04" db="EMBL/GenBank/DDBJ databases">
        <title>Molecular characterization of pseudomonads from Agaricus bisporus reveal novel blotch 2 pathogens in Western Europe.</title>
        <authorList>
            <person name="Taparia T."/>
            <person name="Krijger M."/>
            <person name="Haynes E."/>
            <person name="Elpinstone J.G."/>
            <person name="Noble R."/>
            <person name="Van Der Wolf J."/>
        </authorList>
    </citation>
    <scope>NUCLEOTIDE SEQUENCE [LARGE SCALE GENOMIC DNA]</scope>
    <source>
        <strain evidence="3 4">P7765</strain>
    </source>
</reference>
<organism evidence="3 4">
    <name type="scientific">Pseudomonas putida</name>
    <name type="common">Arthrobacter siderocapsulatus</name>
    <dbReference type="NCBI Taxonomy" id="303"/>
    <lineage>
        <taxon>Bacteria</taxon>
        <taxon>Pseudomonadati</taxon>
        <taxon>Pseudomonadota</taxon>
        <taxon>Gammaproteobacteria</taxon>
        <taxon>Pseudomonadales</taxon>
        <taxon>Pseudomonadaceae</taxon>
        <taxon>Pseudomonas</taxon>
    </lineage>
</organism>
<dbReference type="Proteomes" id="UP000542695">
    <property type="component" value="Unassembled WGS sequence"/>
</dbReference>
<accession>A0A7Y7ZDV8</accession>
<feature type="compositionally biased region" description="Basic and acidic residues" evidence="1">
    <location>
        <begin position="53"/>
        <end position="71"/>
    </location>
</feature>
<name>A0A7Y7ZDV8_PSEPU</name>
<evidence type="ECO:0000313" key="4">
    <source>
        <dbReference type="Proteomes" id="UP000542695"/>
    </source>
</evidence>
<dbReference type="AlphaFoldDB" id="A0A7Y7ZDV8"/>
<feature type="signal peptide" evidence="2">
    <location>
        <begin position="1"/>
        <end position="30"/>
    </location>
</feature>
<evidence type="ECO:0000256" key="1">
    <source>
        <dbReference type="SAM" id="MobiDB-lite"/>
    </source>
</evidence>
<sequence length="77" mass="8115">MSKKNKSIGQAASILGSALVALVVATGAHAEGSGNPKNDLGWNTTPPAAHYVWKDGKLVPNPERDEKRNDGYQKSGN</sequence>
<feature type="region of interest" description="Disordered" evidence="1">
    <location>
        <begin position="53"/>
        <end position="77"/>
    </location>
</feature>
<gene>
    <name evidence="3" type="ORF">HX798_23040</name>
</gene>
<dbReference type="EMBL" id="JACARV010000080">
    <property type="protein sequence ID" value="NWC83141.1"/>
    <property type="molecule type" value="Genomic_DNA"/>
</dbReference>
<protein>
    <submittedName>
        <fullName evidence="3">Uncharacterized protein</fullName>
    </submittedName>
</protein>
<dbReference type="RefSeq" id="WP_177011037.1">
    <property type="nucleotide sequence ID" value="NZ_JACARV010000080.1"/>
</dbReference>
<feature type="chain" id="PRO_5030989990" evidence="2">
    <location>
        <begin position="31"/>
        <end position="77"/>
    </location>
</feature>
<proteinExistence type="predicted"/>
<keyword evidence="2" id="KW-0732">Signal</keyword>
<evidence type="ECO:0000256" key="2">
    <source>
        <dbReference type="SAM" id="SignalP"/>
    </source>
</evidence>